<dbReference type="Pfam" id="PF08798">
    <property type="entry name" value="CRISPR_assoc"/>
    <property type="match status" value="1"/>
</dbReference>
<dbReference type="RefSeq" id="WP_088561843.1">
    <property type="nucleotide sequence ID" value="NZ_FYEH01000008.1"/>
</dbReference>
<sequence>MTMAYLSRVRLRRDGALSALGPLLMPDDPHARTGTAHRLVWTLFADTADRRRDFLWREEGTGQAGFLVLSARPPLDPHGLFEPLETKQWSPVLRAGDQLSFSLRANPVRRLRHDPERKGPGKTQRYHDVVMHALSSPADGAFAGSRSERREVAIRSAGLAWLERQGETAVFTLLDPEASLRIDGYEQIRVPRGPASSPIRFSMLEFDGKLRVDDPSRFLRRLHAGFGKARAWGCGLMLIRRARSNGR</sequence>
<evidence type="ECO:0000313" key="1">
    <source>
        <dbReference type="EMBL" id="SNB71034.1"/>
    </source>
</evidence>
<dbReference type="Gene3D" id="3.30.70.1200">
    <property type="entry name" value="Crispr-associated protein, domain 1"/>
    <property type="match status" value="1"/>
</dbReference>
<dbReference type="AlphaFoldDB" id="A0A212RFA1"/>
<dbReference type="CDD" id="cd09727">
    <property type="entry name" value="Cas6_I-E"/>
    <property type="match status" value="1"/>
</dbReference>
<gene>
    <name evidence="1" type="ORF">SAMN07250955_10845</name>
</gene>
<dbReference type="NCBIfam" id="TIGR01907">
    <property type="entry name" value="casE_Cse3"/>
    <property type="match status" value="1"/>
</dbReference>
<accession>A0A212RFA1</accession>
<organism evidence="1 2">
    <name type="scientific">Arboricoccus pini</name>
    <dbReference type="NCBI Taxonomy" id="1963835"/>
    <lineage>
        <taxon>Bacteria</taxon>
        <taxon>Pseudomonadati</taxon>
        <taxon>Pseudomonadota</taxon>
        <taxon>Alphaproteobacteria</taxon>
        <taxon>Geminicoccales</taxon>
        <taxon>Geminicoccaceae</taxon>
        <taxon>Arboricoccus</taxon>
    </lineage>
</organism>
<proteinExistence type="predicted"/>
<dbReference type="InterPro" id="IPR010179">
    <property type="entry name" value="CRISPR-assoc_prot_Cse3"/>
</dbReference>
<dbReference type="SUPFAM" id="SSF117987">
    <property type="entry name" value="CRISPR-associated protein"/>
    <property type="match status" value="2"/>
</dbReference>
<name>A0A212RFA1_9PROT</name>
<dbReference type="OrthoDB" id="9795689at2"/>
<dbReference type="Gene3D" id="3.30.70.1210">
    <property type="entry name" value="Crispr-associated protein, domain 2"/>
    <property type="match status" value="1"/>
</dbReference>
<protein>
    <submittedName>
        <fullName evidence="1">CRISPR-associated protein, Cse3 family</fullName>
    </submittedName>
</protein>
<dbReference type="SMART" id="SM01101">
    <property type="entry name" value="CRISPR_assoc"/>
    <property type="match status" value="1"/>
</dbReference>
<dbReference type="Proteomes" id="UP000197065">
    <property type="component" value="Unassembled WGS sequence"/>
</dbReference>
<keyword evidence="2" id="KW-1185">Reference proteome</keyword>
<evidence type="ECO:0000313" key="2">
    <source>
        <dbReference type="Proteomes" id="UP000197065"/>
    </source>
</evidence>
<dbReference type="EMBL" id="FYEH01000008">
    <property type="protein sequence ID" value="SNB71034.1"/>
    <property type="molecule type" value="Genomic_DNA"/>
</dbReference>
<reference evidence="1 2" key="1">
    <citation type="submission" date="2017-06" db="EMBL/GenBank/DDBJ databases">
        <authorList>
            <person name="Kim H.J."/>
            <person name="Triplett B.A."/>
        </authorList>
    </citation>
    <scope>NUCLEOTIDE SEQUENCE [LARGE SCALE GENOMIC DNA]</scope>
    <source>
        <strain evidence="1 2">B29T1</strain>
    </source>
</reference>